<dbReference type="GO" id="GO:0005730">
    <property type="term" value="C:nucleolus"/>
    <property type="evidence" value="ECO:0007669"/>
    <property type="project" value="UniProtKB-SubCell"/>
</dbReference>
<feature type="region of interest" description="Disordered" evidence="7">
    <location>
        <begin position="315"/>
        <end position="347"/>
    </location>
</feature>
<dbReference type="SMART" id="SM00785">
    <property type="entry name" value="AARP2CN"/>
    <property type="match status" value="1"/>
</dbReference>
<evidence type="ECO:0000256" key="1">
    <source>
        <dbReference type="ARBA" id="ARBA00004604"/>
    </source>
</evidence>
<evidence type="ECO:0000256" key="5">
    <source>
        <dbReference type="ARBA" id="ARBA00038288"/>
    </source>
</evidence>
<feature type="compositionally biased region" description="Acidic residues" evidence="7">
    <location>
        <begin position="422"/>
        <end position="438"/>
    </location>
</feature>
<evidence type="ECO:0000313" key="9">
    <source>
        <dbReference type="EMBL" id="VDK49588.1"/>
    </source>
</evidence>
<dbReference type="SMART" id="SM01362">
    <property type="entry name" value="DUF663"/>
    <property type="match status" value="1"/>
</dbReference>
<dbReference type="InterPro" id="IPR030387">
    <property type="entry name" value="G_Bms1/Tsr1_dom"/>
</dbReference>
<evidence type="ECO:0000256" key="2">
    <source>
        <dbReference type="ARBA" id="ARBA00022517"/>
    </source>
</evidence>
<protein>
    <recommendedName>
        <fullName evidence="6">Pre-rRNA-processing protein TSR1 homolog</fullName>
    </recommendedName>
</protein>
<dbReference type="GO" id="GO:0000479">
    <property type="term" value="P:endonucleolytic cleavage of tricistronic rRNA transcript (SSU-rRNA, 5.8S rRNA, LSU-rRNA)"/>
    <property type="evidence" value="ECO:0007669"/>
    <property type="project" value="TreeGrafter"/>
</dbReference>
<reference evidence="11" key="1">
    <citation type="submission" date="2016-04" db="UniProtKB">
        <authorList>
            <consortium name="WormBaseParasite"/>
        </authorList>
    </citation>
    <scope>IDENTIFICATION</scope>
</reference>
<feature type="compositionally biased region" description="Basic and acidic residues" evidence="7">
    <location>
        <begin position="331"/>
        <end position="341"/>
    </location>
</feature>
<dbReference type="Pfam" id="PF08142">
    <property type="entry name" value="AARP2CN"/>
    <property type="match status" value="1"/>
</dbReference>
<dbReference type="Pfam" id="PF22298">
    <property type="entry name" value="Tsr1_G-like"/>
    <property type="match status" value="1"/>
</dbReference>
<dbReference type="EMBL" id="UYRR01031379">
    <property type="protein sequence ID" value="VDK49588.1"/>
    <property type="molecule type" value="Genomic_DNA"/>
</dbReference>
<evidence type="ECO:0000256" key="6">
    <source>
        <dbReference type="ARBA" id="ARBA00040070"/>
    </source>
</evidence>
<dbReference type="InterPro" id="IPR012948">
    <property type="entry name" value="AARP2CN"/>
</dbReference>
<dbReference type="InterPro" id="IPR007034">
    <property type="entry name" value="BMS1_TSR1_C"/>
</dbReference>
<dbReference type="AlphaFoldDB" id="A0A158PP97"/>
<feature type="compositionally biased region" description="Acidic residues" evidence="7">
    <location>
        <begin position="395"/>
        <end position="409"/>
    </location>
</feature>
<comment type="subcellular location">
    <subcellularLocation>
        <location evidence="1">Nucleus</location>
        <location evidence="1">Nucleolus</location>
    </subcellularLocation>
</comment>
<evidence type="ECO:0000313" key="11">
    <source>
        <dbReference type="WBParaSite" id="ASIM_0001396201-mRNA-1"/>
    </source>
</evidence>
<sequence length="798" mass="90547">MGSEEGHRPGAFKQVNKKHKTGRHRTKGIIDGEARGRQNVKALSKCARVLHGKLVRRQQANQLRLNKRNAILAEKRGLGGDSQPPVLTTVLSLSPTYPAEELIGLLCGCDDTSVRFSVANPHLNSISVSRFKSRFMFLSANGKNVNEILDMIKVSDLIAFIWPLNGEITSEEDLLISCLLSHGLPTSLHFVPALNNLTTPKSKDSARKCVEKLITKWSFGEAKLLGCDNDSDGLLALRLMSNIKKKAMVIQKRRAHILVEDAEPVDVVGDHCTLKITGYIRGPSLNVNRLVHIPEWGDFQLKQVDVLSDPYPLHANKKQKGVSSDGSIEEEIPRRSIKPDPSKQASLQSEIIPDPMNVDEQAWSHEFKLPKDVFEPNKTTKKVPAGTSAYQAEWILDDDDEISDNESGEGDSKCDDARESDCTSDEEEHETMIEDANDEQLSSNENDIAETASIADEVDANLMETAEDKEIDMDAVEKYRKERENVQFPDEIDTPVDAPARIRFQKYRGLKSFRTSPWDPAENLPSTYARIFKFADYRHSKKLALSEIEDDNYCVQHGAYAQLFISNVPLRLIEEQKKKSSVLIMYALLPHEQQMSVMNVVLKKHPSCKHPILNKQKLIFHIGYRRFEVKPIFSQHTNGDKFKMERFMPSHGAFVASFIAPIMYPPAPVLVFREDTKQFVASGGVLNINPDRIILKRVVLSGHPFKILRRHAVVRYMFFNREDIEWFKPVELYTPRGRRGHIREAVGTHGHMKCTFDQQLNAMETVLMNLYKRVFPKWTYNALINSDKSVVNDERMEL</sequence>
<dbReference type="InterPro" id="IPR039761">
    <property type="entry name" value="Bms1/Tsr1"/>
</dbReference>
<dbReference type="GO" id="GO:0003924">
    <property type="term" value="F:GTPase activity"/>
    <property type="evidence" value="ECO:0007669"/>
    <property type="project" value="TreeGrafter"/>
</dbReference>
<evidence type="ECO:0000313" key="10">
    <source>
        <dbReference type="Proteomes" id="UP000267096"/>
    </source>
</evidence>
<feature type="region of interest" description="Disordered" evidence="7">
    <location>
        <begin position="1"/>
        <end position="25"/>
    </location>
</feature>
<feature type="compositionally biased region" description="Basic and acidic residues" evidence="7">
    <location>
        <begin position="410"/>
        <end position="421"/>
    </location>
</feature>
<keyword evidence="10" id="KW-1185">Reference proteome</keyword>
<dbReference type="GO" id="GO:0000462">
    <property type="term" value="P:maturation of SSU-rRNA from tricistronic rRNA transcript (SSU-rRNA, 5.8S rRNA, LSU-rRNA)"/>
    <property type="evidence" value="ECO:0007669"/>
    <property type="project" value="TreeGrafter"/>
</dbReference>
<evidence type="ECO:0000256" key="7">
    <source>
        <dbReference type="SAM" id="MobiDB-lite"/>
    </source>
</evidence>
<comment type="similarity">
    <text evidence="5">Belongs to the TRAFAC class translation factor GTPase superfamily. Bms1-like GTPase family. TSR1 subfamily.</text>
</comment>
<dbReference type="Pfam" id="PF04950">
    <property type="entry name" value="RIBIOP_C"/>
    <property type="match status" value="1"/>
</dbReference>
<dbReference type="GO" id="GO:0005525">
    <property type="term" value="F:GTP binding"/>
    <property type="evidence" value="ECO:0007669"/>
    <property type="project" value="TreeGrafter"/>
</dbReference>
<organism evidence="11">
    <name type="scientific">Anisakis simplex</name>
    <name type="common">Herring worm</name>
    <dbReference type="NCBI Taxonomy" id="6269"/>
    <lineage>
        <taxon>Eukaryota</taxon>
        <taxon>Metazoa</taxon>
        <taxon>Ecdysozoa</taxon>
        <taxon>Nematoda</taxon>
        <taxon>Chromadorea</taxon>
        <taxon>Rhabditida</taxon>
        <taxon>Spirurina</taxon>
        <taxon>Ascaridomorpha</taxon>
        <taxon>Ascaridoidea</taxon>
        <taxon>Anisakidae</taxon>
        <taxon>Anisakis</taxon>
        <taxon>Anisakis simplex complex</taxon>
    </lineage>
</organism>
<gene>
    <name evidence="9" type="ORF">ASIM_LOCUS13390</name>
</gene>
<accession>A0A158PP97</accession>
<feature type="domain" description="Bms1-type G" evidence="8">
    <location>
        <begin position="84"/>
        <end position="246"/>
    </location>
</feature>
<keyword evidence="3" id="KW-0539">Nucleus</keyword>
<name>A0A158PP97_ANISI</name>
<feature type="region of interest" description="Disordered" evidence="7">
    <location>
        <begin position="376"/>
        <end position="443"/>
    </location>
</feature>
<proteinExistence type="inferred from homology"/>
<evidence type="ECO:0000256" key="4">
    <source>
        <dbReference type="ARBA" id="ARBA00037087"/>
    </source>
</evidence>
<evidence type="ECO:0000256" key="3">
    <source>
        <dbReference type="ARBA" id="ARBA00023242"/>
    </source>
</evidence>
<dbReference type="PROSITE" id="PS51714">
    <property type="entry name" value="G_BMS1"/>
    <property type="match status" value="1"/>
</dbReference>
<evidence type="ECO:0000259" key="8">
    <source>
        <dbReference type="PROSITE" id="PS51714"/>
    </source>
</evidence>
<dbReference type="WBParaSite" id="ASIM_0001396201-mRNA-1">
    <property type="protein sequence ID" value="ASIM_0001396201-mRNA-1"/>
    <property type="gene ID" value="ASIM_0001396201"/>
</dbReference>
<keyword evidence="2" id="KW-0690">Ribosome biogenesis</keyword>
<feature type="compositionally biased region" description="Basic residues" evidence="7">
    <location>
        <begin position="15"/>
        <end position="25"/>
    </location>
</feature>
<dbReference type="PANTHER" id="PTHR12858">
    <property type="entry name" value="RIBOSOME BIOGENESIS PROTEIN"/>
    <property type="match status" value="1"/>
</dbReference>
<reference evidence="9 10" key="2">
    <citation type="submission" date="2018-11" db="EMBL/GenBank/DDBJ databases">
        <authorList>
            <consortium name="Pathogen Informatics"/>
        </authorList>
    </citation>
    <scope>NUCLEOTIDE SEQUENCE [LARGE SCALE GENOMIC DNA]</scope>
</reference>
<dbReference type="GO" id="GO:0030688">
    <property type="term" value="C:preribosome, small subunit precursor"/>
    <property type="evidence" value="ECO:0007669"/>
    <property type="project" value="TreeGrafter"/>
</dbReference>
<dbReference type="Proteomes" id="UP000267096">
    <property type="component" value="Unassembled WGS sequence"/>
</dbReference>
<comment type="function">
    <text evidence="4">Required during maturation of the 40S ribosomal subunit in the nucleolus.</text>
</comment>
<dbReference type="PANTHER" id="PTHR12858:SF1">
    <property type="entry name" value="PRE-RRNA-PROCESSING PROTEIN TSR1 HOMOLOG"/>
    <property type="match status" value="1"/>
</dbReference>
<dbReference type="GO" id="GO:0034511">
    <property type="term" value="F:U3 snoRNA binding"/>
    <property type="evidence" value="ECO:0007669"/>
    <property type="project" value="TreeGrafter"/>
</dbReference>
<dbReference type="OrthoDB" id="119302at2759"/>